<keyword evidence="3" id="KW-0406">Ion transport</keyword>
<dbReference type="Gene3D" id="1.20.5.620">
    <property type="entry name" value="F1F0 ATP synthase subunit B, membrane domain"/>
    <property type="match status" value="1"/>
</dbReference>
<evidence type="ECO:0000313" key="4">
    <source>
        <dbReference type="EMBL" id="GAK54036.1"/>
    </source>
</evidence>
<sequence length="200" mass="23249">MSLSTIIEKIGEEARRQCDEILAKAHLEAEQIAEHSRQKTDEEVAHILRHAQEEVELTRNKRVATAQLHARKERLDRRQQILDSLFDEALERVYAHDDAHRLELIKTILLSVPEEREGVILPSCSDRYLFTPDFLQEINQELAARQRTLTYSLSSECANVRQGFLLDFHDFDVNYSTEKVFSGLWEEIKGDVSKQLFEEA</sequence>
<dbReference type="GO" id="GO:0046961">
    <property type="term" value="F:proton-transporting ATPase activity, rotational mechanism"/>
    <property type="evidence" value="ECO:0007669"/>
    <property type="project" value="InterPro"/>
</dbReference>
<keyword evidence="2" id="KW-0813">Transport</keyword>
<protein>
    <recommendedName>
        <fullName evidence="6">V-type ATP synthase subunit E</fullName>
    </recommendedName>
</protein>
<keyword evidence="5" id="KW-1185">Reference proteome</keyword>
<accession>A0A081BRK5</accession>
<reference evidence="4" key="1">
    <citation type="journal article" date="2015" name="PeerJ">
        <title>First genomic representation of candidate bacterial phylum KSB3 points to enhanced environmental sensing as a trigger of wastewater bulking.</title>
        <authorList>
            <person name="Sekiguchi Y."/>
            <person name="Ohashi A."/>
            <person name="Parks D.H."/>
            <person name="Yamauchi T."/>
            <person name="Tyson G.W."/>
            <person name="Hugenholtz P."/>
        </authorList>
    </citation>
    <scope>NUCLEOTIDE SEQUENCE [LARGE SCALE GENOMIC DNA]</scope>
</reference>
<organism evidence="4">
    <name type="scientific">Candidatus Moduliflexus flocculans</name>
    <dbReference type="NCBI Taxonomy" id="1499966"/>
    <lineage>
        <taxon>Bacteria</taxon>
        <taxon>Candidatus Moduliflexota</taxon>
        <taxon>Candidatus Moduliflexia</taxon>
        <taxon>Candidatus Moduliflexales</taxon>
        <taxon>Candidatus Moduliflexaceae</taxon>
    </lineage>
</organism>
<evidence type="ECO:0008006" key="6">
    <source>
        <dbReference type="Google" id="ProtNLM"/>
    </source>
</evidence>
<dbReference type="InterPro" id="IPR002842">
    <property type="entry name" value="ATPase_V1_Esu"/>
</dbReference>
<proteinExistence type="inferred from homology"/>
<dbReference type="STRING" id="1499966.U14_05313"/>
<evidence type="ECO:0000313" key="5">
    <source>
        <dbReference type="Proteomes" id="UP000030700"/>
    </source>
</evidence>
<evidence type="ECO:0000256" key="1">
    <source>
        <dbReference type="ARBA" id="ARBA00005901"/>
    </source>
</evidence>
<dbReference type="Proteomes" id="UP000030700">
    <property type="component" value="Unassembled WGS sequence"/>
</dbReference>
<evidence type="ECO:0000256" key="2">
    <source>
        <dbReference type="ARBA" id="ARBA00022448"/>
    </source>
</evidence>
<dbReference type="AlphaFoldDB" id="A0A081BRK5"/>
<gene>
    <name evidence="4" type="ORF">U14_05313</name>
</gene>
<dbReference type="Pfam" id="PF01991">
    <property type="entry name" value="vATP-synt_E"/>
    <property type="match status" value="1"/>
</dbReference>
<dbReference type="SUPFAM" id="SSF160527">
    <property type="entry name" value="V-type ATPase subunit E-like"/>
    <property type="match status" value="1"/>
</dbReference>
<dbReference type="GO" id="GO:0033178">
    <property type="term" value="C:proton-transporting two-sector ATPase complex, catalytic domain"/>
    <property type="evidence" value="ECO:0007669"/>
    <property type="project" value="InterPro"/>
</dbReference>
<dbReference type="HOGENOM" id="CLU_1363953_0_0_0"/>
<evidence type="ECO:0000256" key="3">
    <source>
        <dbReference type="ARBA" id="ARBA00023065"/>
    </source>
</evidence>
<comment type="similarity">
    <text evidence="1">Belongs to the V-ATPase E subunit family.</text>
</comment>
<dbReference type="EMBL" id="DF820460">
    <property type="protein sequence ID" value="GAK54036.1"/>
    <property type="molecule type" value="Genomic_DNA"/>
</dbReference>
<name>A0A081BRK5_9BACT</name>